<feature type="region of interest" description="Disordered" evidence="2">
    <location>
        <begin position="108"/>
        <end position="139"/>
    </location>
</feature>
<dbReference type="Pfam" id="PF07197">
    <property type="entry name" value="DUF1409"/>
    <property type="match status" value="1"/>
</dbReference>
<dbReference type="InterPro" id="IPR010811">
    <property type="entry name" value="DUF1409"/>
</dbReference>
<reference evidence="4" key="1">
    <citation type="submission" date="2015-06" db="UniProtKB">
        <authorList>
            <consortium name="EnsemblPlants"/>
        </authorList>
    </citation>
    <scope>IDENTIFICATION</scope>
</reference>
<evidence type="ECO:0000256" key="1">
    <source>
        <dbReference type="SAM" id="Coils"/>
    </source>
</evidence>
<dbReference type="OMA" id="RINSNCT"/>
<dbReference type="Proteomes" id="UP000006038">
    <property type="component" value="Unassembled WGS sequence"/>
</dbReference>
<dbReference type="eggNOG" id="ENOG502R4QM">
    <property type="taxonomic scope" value="Eukaryota"/>
</dbReference>
<proteinExistence type="predicted"/>
<accession>J3KUJ3</accession>
<evidence type="ECO:0000313" key="5">
    <source>
        <dbReference type="Proteomes" id="UP000006038"/>
    </source>
</evidence>
<dbReference type="EnsemblPlants" id="OB0056G10020.1">
    <property type="protein sequence ID" value="OB0056G10020.1"/>
    <property type="gene ID" value="OB0056G10020"/>
</dbReference>
<dbReference type="HOGENOM" id="CLU_652789_0_0_1"/>
<keyword evidence="5" id="KW-1185">Reference proteome</keyword>
<dbReference type="Gramene" id="OB0056G10020.1">
    <property type="protein sequence ID" value="OB0056G10020.1"/>
    <property type="gene ID" value="OB0056G10020"/>
</dbReference>
<keyword evidence="1" id="KW-0175">Coiled coil</keyword>
<feature type="coiled-coil region" evidence="1">
    <location>
        <begin position="348"/>
        <end position="375"/>
    </location>
</feature>
<protein>
    <recommendedName>
        <fullName evidence="3">DUF1409 domain-containing protein</fullName>
    </recommendedName>
</protein>
<evidence type="ECO:0000259" key="3">
    <source>
        <dbReference type="Pfam" id="PF07197"/>
    </source>
</evidence>
<organism evidence="4">
    <name type="scientific">Oryza brachyantha</name>
    <name type="common">malo sina</name>
    <dbReference type="NCBI Taxonomy" id="4533"/>
    <lineage>
        <taxon>Eukaryota</taxon>
        <taxon>Viridiplantae</taxon>
        <taxon>Streptophyta</taxon>
        <taxon>Embryophyta</taxon>
        <taxon>Tracheophyta</taxon>
        <taxon>Spermatophyta</taxon>
        <taxon>Magnoliopsida</taxon>
        <taxon>Liliopsida</taxon>
        <taxon>Poales</taxon>
        <taxon>Poaceae</taxon>
        <taxon>BOP clade</taxon>
        <taxon>Oryzoideae</taxon>
        <taxon>Oryzeae</taxon>
        <taxon>Oryzinae</taxon>
        <taxon>Oryza</taxon>
    </lineage>
</organism>
<sequence>MTGSTSYNTIPFGSASQFRYGVCTLQEFDDWWVKIRQHLFTVPVGFYCNRINSNCTSSDSKNFTRPPSPPRKLKRKKLTSKPAAKKAKVAEAIPMESTLADLDAAIDAASGEQSDEETTRQPNVQPRPVDVATDSPPKTGSKFMVITHRPHLRIPKPSVPSASADRPPPPIDLAPEATIPTDDNIMPTTTPIQPVDATPMVQVVPYLLAQFQDLDDFLPFDIGQFVDPSETIADALVPPSTDVRERLANILSRLDYPIDTLINDAGPIRSRIEEIQDRLPDDLIDAIAPAGYIESRRICILRARQQIIDHTSQIPAQAKIQVDGERAITEKAKLDELQSAAPGISAIMDELLANKADLEAQLAKVTESLSIEERRLADLPSAVVAQAQVLKSAVQTSIHSHRSLKAIPGTDAEDWATSSDSSFMKL</sequence>
<evidence type="ECO:0000256" key="2">
    <source>
        <dbReference type="SAM" id="MobiDB-lite"/>
    </source>
</evidence>
<evidence type="ECO:0000313" key="4">
    <source>
        <dbReference type="EnsemblPlants" id="OB0056G10020.1"/>
    </source>
</evidence>
<name>J3KUJ3_ORYBR</name>
<feature type="region of interest" description="Disordered" evidence="2">
    <location>
        <begin position="57"/>
        <end position="89"/>
    </location>
</feature>
<dbReference type="AlphaFoldDB" id="J3KUJ3"/>
<feature type="compositionally biased region" description="Basic residues" evidence="2">
    <location>
        <begin position="71"/>
        <end position="87"/>
    </location>
</feature>
<feature type="domain" description="DUF1409" evidence="3">
    <location>
        <begin position="253"/>
        <end position="298"/>
    </location>
</feature>